<dbReference type="AlphaFoldDB" id="A0A3R9YUP6"/>
<evidence type="ECO:0000313" key="13">
    <source>
        <dbReference type="EMBL" id="RST87595.1"/>
    </source>
</evidence>
<dbReference type="PANTHER" id="PTHR47990">
    <property type="entry name" value="2-OXOGLUTARATE (2OG) AND FE(II)-DEPENDENT OXYGENASE SUPERFAMILY PROTEIN-RELATED"/>
    <property type="match status" value="1"/>
</dbReference>
<dbReference type="EC" id="1.13.12.19" evidence="4"/>
<reference evidence="13 14" key="1">
    <citation type="submission" date="2018-12" db="EMBL/GenBank/DDBJ databases">
        <title>Mesorhizobium carbonis sp. nov., isolated from coal mine water.</title>
        <authorList>
            <person name="Xin W."/>
            <person name="Xu Z."/>
            <person name="Xiang F."/>
            <person name="Zhang J."/>
            <person name="Xi L."/>
            <person name="Liu J."/>
        </authorList>
    </citation>
    <scope>NUCLEOTIDE SEQUENCE [LARGE SCALE GENOMIC DNA]</scope>
    <source>
        <strain evidence="13 14">B2.3</strain>
    </source>
</reference>
<keyword evidence="11" id="KW-0408">Iron</keyword>
<dbReference type="Pfam" id="PF14226">
    <property type="entry name" value="DIOX_N"/>
    <property type="match status" value="1"/>
</dbReference>
<dbReference type="PROSITE" id="PS51471">
    <property type="entry name" value="FE2OG_OXY"/>
    <property type="match status" value="1"/>
</dbReference>
<evidence type="ECO:0000256" key="3">
    <source>
        <dbReference type="ARBA" id="ARBA00012293"/>
    </source>
</evidence>
<dbReference type="RefSeq" id="WP_126698376.1">
    <property type="nucleotide sequence ID" value="NZ_RWKW01000015.1"/>
</dbReference>
<protein>
    <recommendedName>
        <fullName evidence="5">2-oxoglutarate-dependent ethylene/succinate-forming enzyme</fullName>
        <ecNumber evidence="4">1.13.12.19</ecNumber>
        <ecNumber evidence="3">1.14.20.7</ecNumber>
    </recommendedName>
    <alternativeName>
        <fullName evidence="7">2-oxoglutarate dioxygenase (ethylene-forming)</fullName>
    </alternativeName>
    <alternativeName>
        <fullName evidence="8">2-oxoglutarate/L-arginine monooxygenase/decarboxylase (succinate-forming)</fullName>
    </alternativeName>
</protein>
<dbReference type="InterPro" id="IPR050231">
    <property type="entry name" value="Iron_ascorbate_oxido_reductase"/>
</dbReference>
<sequence>MKAVETGNGVRVLKGGGLDPQRISFDSIPIIDLEPMFSGDAEAKARLAAELRKACTEVGFLYIKNHHVPKAVIDETFAVAESYFSLPDDVKMANHVSKSKNNRGYAAMLEENTDPTGRGDLHQSFDIALDVPADDPDVLAGKVLYGPNQWPEGQPAFRAALETYHREMLTLSGRLLHAFALALGLDETYFDGMVDKPLATLRVLHYPPQFGEIDDRQIGIGAHSDYECFTILAQKEGISALQVLNASGEWIAADPIPGCFVVNIGDQMARWTNDLFASTVHRAINRSGKERYSIPFFFGPNYDTVVEALPSCVDEDHPAKYEPVTSGDYVNGRFAATFAHYAEAQKREAGTA</sequence>
<evidence type="ECO:0000256" key="10">
    <source>
        <dbReference type="ARBA" id="ARBA00049359"/>
    </source>
</evidence>
<evidence type="ECO:0000259" key="12">
    <source>
        <dbReference type="PROSITE" id="PS51471"/>
    </source>
</evidence>
<comment type="caution">
    <text evidence="13">The sequence shown here is derived from an EMBL/GenBank/DDBJ whole genome shotgun (WGS) entry which is preliminary data.</text>
</comment>
<accession>A0A3R9YUP6</accession>
<evidence type="ECO:0000256" key="2">
    <source>
        <dbReference type="ARBA" id="ARBA00004767"/>
    </source>
</evidence>
<dbReference type="Proteomes" id="UP000278398">
    <property type="component" value="Unassembled WGS sequence"/>
</dbReference>
<keyword evidence="11" id="KW-0560">Oxidoreductase</keyword>
<comment type="cofactor">
    <cofactor evidence="1">
        <name>Fe(2+)</name>
        <dbReference type="ChEBI" id="CHEBI:29033"/>
    </cofactor>
</comment>
<evidence type="ECO:0000256" key="5">
    <source>
        <dbReference type="ARBA" id="ARBA00019045"/>
    </source>
</evidence>
<evidence type="ECO:0000256" key="9">
    <source>
        <dbReference type="ARBA" id="ARBA00047725"/>
    </source>
</evidence>
<evidence type="ECO:0000256" key="11">
    <source>
        <dbReference type="RuleBase" id="RU003682"/>
    </source>
</evidence>
<dbReference type="InterPro" id="IPR026992">
    <property type="entry name" value="DIOX_N"/>
</dbReference>
<dbReference type="InterPro" id="IPR044861">
    <property type="entry name" value="IPNS-like_FE2OG_OXY"/>
</dbReference>
<dbReference type="InterPro" id="IPR005123">
    <property type="entry name" value="Oxoglu/Fe-dep_dioxygenase_dom"/>
</dbReference>
<keyword evidence="14" id="KW-1185">Reference proteome</keyword>
<dbReference type="Pfam" id="PF03171">
    <property type="entry name" value="2OG-FeII_Oxy"/>
    <property type="match status" value="1"/>
</dbReference>
<comment type="catalytic activity">
    <reaction evidence="9">
        <text>2-oxoglutarate + O2 + 2 H(+) = ethene + 3 CO2 + H2O</text>
        <dbReference type="Rhea" id="RHEA:31523"/>
        <dbReference type="ChEBI" id="CHEBI:15377"/>
        <dbReference type="ChEBI" id="CHEBI:15378"/>
        <dbReference type="ChEBI" id="CHEBI:15379"/>
        <dbReference type="ChEBI" id="CHEBI:16526"/>
        <dbReference type="ChEBI" id="CHEBI:16810"/>
        <dbReference type="ChEBI" id="CHEBI:18153"/>
        <dbReference type="EC" id="1.13.12.19"/>
    </reaction>
</comment>
<evidence type="ECO:0000256" key="4">
    <source>
        <dbReference type="ARBA" id="ARBA00012531"/>
    </source>
</evidence>
<dbReference type="GO" id="GO:0046872">
    <property type="term" value="F:metal ion binding"/>
    <property type="evidence" value="ECO:0007669"/>
    <property type="project" value="UniProtKB-KW"/>
</dbReference>
<dbReference type="GO" id="GO:0102276">
    <property type="term" value="F:2-oxoglutarate oxygenase/decarboxylase (ethylene-forming) activity"/>
    <property type="evidence" value="ECO:0007669"/>
    <property type="project" value="UniProtKB-EC"/>
</dbReference>
<dbReference type="InterPro" id="IPR027443">
    <property type="entry name" value="IPNS-like_sf"/>
</dbReference>
<name>A0A3R9YUP6_9HYPH</name>
<evidence type="ECO:0000256" key="6">
    <source>
        <dbReference type="ARBA" id="ARBA00022666"/>
    </source>
</evidence>
<dbReference type="GO" id="GO:0009693">
    <property type="term" value="P:ethylene biosynthetic process"/>
    <property type="evidence" value="ECO:0007669"/>
    <property type="project" value="UniProtKB-KW"/>
</dbReference>
<comment type="pathway">
    <text evidence="2">Alkene biosynthesis; ethylene biosynthesis via 2-oxoglutarate.</text>
</comment>
<proteinExistence type="inferred from homology"/>
<keyword evidence="6" id="KW-0266">Ethylene biosynthesis</keyword>
<comment type="catalytic activity">
    <reaction evidence="10">
        <text>L-arginine + 2-oxoglutarate + O2 = guanidine + L-glutamate 5-semialdehyde + succinate + CO2</text>
        <dbReference type="Rhea" id="RHEA:31535"/>
        <dbReference type="ChEBI" id="CHEBI:15379"/>
        <dbReference type="ChEBI" id="CHEBI:16526"/>
        <dbReference type="ChEBI" id="CHEBI:16810"/>
        <dbReference type="ChEBI" id="CHEBI:30031"/>
        <dbReference type="ChEBI" id="CHEBI:30087"/>
        <dbReference type="ChEBI" id="CHEBI:32682"/>
        <dbReference type="ChEBI" id="CHEBI:58066"/>
        <dbReference type="EC" id="1.14.20.7"/>
    </reaction>
</comment>
<dbReference type="EMBL" id="RWKW01000015">
    <property type="protein sequence ID" value="RST87595.1"/>
    <property type="molecule type" value="Genomic_DNA"/>
</dbReference>
<feature type="domain" description="Fe2OG dioxygenase" evidence="12">
    <location>
        <begin position="196"/>
        <end position="300"/>
    </location>
</feature>
<gene>
    <name evidence="13" type="ORF">EJC49_05055</name>
</gene>
<evidence type="ECO:0000256" key="7">
    <source>
        <dbReference type="ARBA" id="ARBA00031011"/>
    </source>
</evidence>
<comment type="similarity">
    <text evidence="11">Belongs to the iron/ascorbate-dependent oxidoreductase family.</text>
</comment>
<dbReference type="PRINTS" id="PR00682">
    <property type="entry name" value="IPNSYNTHASE"/>
</dbReference>
<evidence type="ECO:0000313" key="14">
    <source>
        <dbReference type="Proteomes" id="UP000278398"/>
    </source>
</evidence>
<dbReference type="SUPFAM" id="SSF51197">
    <property type="entry name" value="Clavaminate synthase-like"/>
    <property type="match status" value="1"/>
</dbReference>
<evidence type="ECO:0000256" key="8">
    <source>
        <dbReference type="ARBA" id="ARBA00031282"/>
    </source>
</evidence>
<organism evidence="13 14">
    <name type="scientific">Aquibium carbonis</name>
    <dbReference type="NCBI Taxonomy" id="2495581"/>
    <lineage>
        <taxon>Bacteria</taxon>
        <taxon>Pseudomonadati</taxon>
        <taxon>Pseudomonadota</taxon>
        <taxon>Alphaproteobacteria</taxon>
        <taxon>Hyphomicrobiales</taxon>
        <taxon>Phyllobacteriaceae</taxon>
        <taxon>Aquibium</taxon>
    </lineage>
</organism>
<keyword evidence="11" id="KW-0479">Metal-binding</keyword>
<dbReference type="EC" id="1.14.20.7" evidence="3"/>
<evidence type="ECO:0000256" key="1">
    <source>
        <dbReference type="ARBA" id="ARBA00001954"/>
    </source>
</evidence>
<dbReference type="OrthoDB" id="21825at2"/>
<dbReference type="Gene3D" id="2.60.120.330">
    <property type="entry name" value="B-lactam Antibiotic, Isopenicillin N Synthase, Chain"/>
    <property type="match status" value="1"/>
</dbReference>